<sequence>MLAAIARVSDTCHTCASLKKLPPQVVQHSTEEPPKVVGVSFAADVLKRCKQTIIVVRETTTSFTATSIIHDEKANTLRDALAKLCSELHPMEGPPAIIRVDPAPGFVALRTDPTLKRLGLSLEIGRVKNSNKNPVAEKAIAELEEEILRQAPNGGPISTVTLAIATSRLNSRLRREGLSARELWTQRDQFTHNQLPICDRKVIQEQHLQRKQNHPYSEKSKNRNRNASASPTINVGDLVYLVAETQPRSRYLVISVEDPWCVIKKFSGNQLRATSYKVKTTDCLIVPNRSISSTPYPRRDRDSSDEEVCEECPYQTSNVPPTLITPADNSTSPTTTQRPHANASLQIIMDIREQSSLRAFQNDALQAHNRYRQTHKVQALKLNRGLNRQAGRYAQRLAQTGFYKVKRDPYIGPGVGENLFVQCGNHITGSDVTKAWYSQVCGYNFDTPSKSRGYVDYFTQLVWRPTSHLGIGRAFGYTDGMKCTYVVARYFPAGNYLGHERKNVFRGQYNPAMCGGGFGGGGFGGGGGQEGGGGGGGFGGGGGQGGGQGGEGGGGGGGQGGGGGFGGGGSQGGGQGGGQGG</sequence>
<dbReference type="SMART" id="SM00198">
    <property type="entry name" value="SCP"/>
    <property type="match status" value="1"/>
</dbReference>
<evidence type="ECO:0000256" key="5">
    <source>
        <dbReference type="ARBA" id="ARBA00023288"/>
    </source>
</evidence>
<evidence type="ECO:0000256" key="4">
    <source>
        <dbReference type="ARBA" id="ARBA00023136"/>
    </source>
</evidence>
<keyword evidence="3" id="KW-0175">Coiled coil</keyword>
<evidence type="ECO:0000256" key="1">
    <source>
        <dbReference type="ARBA" id="ARBA00022707"/>
    </source>
</evidence>
<comment type="caution">
    <text evidence="12">The sequence shown here is derived from an EMBL/GenBank/DDBJ whole genome shotgun (WGS) entry which is preliminary data.</text>
</comment>
<dbReference type="PROSITE" id="PS50994">
    <property type="entry name" value="INTEGRASE"/>
    <property type="match status" value="1"/>
</dbReference>
<evidence type="ECO:0000256" key="9">
    <source>
        <dbReference type="ARBA" id="ARBA00075475"/>
    </source>
</evidence>
<keyword evidence="13" id="KW-1185">Reference proteome</keyword>
<dbReference type="AlphaFoldDB" id="A0A6S7LR98"/>
<evidence type="ECO:0000256" key="7">
    <source>
        <dbReference type="ARBA" id="ARBA00063947"/>
    </source>
</evidence>
<feature type="region of interest" description="Disordered" evidence="10">
    <location>
        <begin position="289"/>
        <end position="340"/>
    </location>
</feature>
<gene>
    <name evidence="12" type="ORF">PACLA_8A019799</name>
</gene>
<keyword evidence="1" id="KW-0519">Myristate</keyword>
<evidence type="ECO:0000256" key="6">
    <source>
        <dbReference type="ARBA" id="ARBA00037794"/>
    </source>
</evidence>
<feature type="non-terminal residue" evidence="12">
    <location>
        <position position="581"/>
    </location>
</feature>
<accession>A0A6S7LR98</accession>
<feature type="region of interest" description="Disordered" evidence="10">
    <location>
        <begin position="208"/>
        <end position="230"/>
    </location>
</feature>
<evidence type="ECO:0000256" key="10">
    <source>
        <dbReference type="SAM" id="MobiDB-lite"/>
    </source>
</evidence>
<keyword evidence="4" id="KW-0472">Membrane</keyword>
<reference evidence="12" key="1">
    <citation type="submission" date="2020-04" db="EMBL/GenBank/DDBJ databases">
        <authorList>
            <person name="Alioto T."/>
            <person name="Alioto T."/>
            <person name="Gomez Garrido J."/>
        </authorList>
    </citation>
    <scope>NUCLEOTIDE SEQUENCE</scope>
    <source>
        <strain evidence="12">A484AB</strain>
    </source>
</reference>
<evidence type="ECO:0000259" key="11">
    <source>
        <dbReference type="PROSITE" id="PS50994"/>
    </source>
</evidence>
<organism evidence="12 13">
    <name type="scientific">Paramuricea clavata</name>
    <name type="common">Red gorgonian</name>
    <name type="synonym">Violescent sea-whip</name>
    <dbReference type="NCBI Taxonomy" id="317549"/>
    <lineage>
        <taxon>Eukaryota</taxon>
        <taxon>Metazoa</taxon>
        <taxon>Cnidaria</taxon>
        <taxon>Anthozoa</taxon>
        <taxon>Octocorallia</taxon>
        <taxon>Malacalcyonacea</taxon>
        <taxon>Plexauridae</taxon>
        <taxon>Paramuricea</taxon>
    </lineage>
</organism>
<dbReference type="EMBL" id="CACRXK020025102">
    <property type="protein sequence ID" value="CAB4039229.1"/>
    <property type="molecule type" value="Genomic_DNA"/>
</dbReference>
<dbReference type="GO" id="GO:0003676">
    <property type="term" value="F:nucleic acid binding"/>
    <property type="evidence" value="ECO:0007669"/>
    <property type="project" value="InterPro"/>
</dbReference>
<dbReference type="InterPro" id="IPR001283">
    <property type="entry name" value="CRISP-related"/>
</dbReference>
<protein>
    <recommendedName>
        <fullName evidence="8">Golgi-associated plant pathogenesis-related protein 1</fullName>
    </recommendedName>
    <alternativeName>
        <fullName evidence="9">Glioma pathogenesis-related protein 2</fullName>
    </alternativeName>
</protein>
<dbReference type="InterPro" id="IPR012337">
    <property type="entry name" value="RNaseH-like_sf"/>
</dbReference>
<dbReference type="FunFam" id="3.40.33.10:FF:000015">
    <property type="entry name" value="Golgi-associated plant pathogenesis-related protein 1"/>
    <property type="match status" value="1"/>
</dbReference>
<keyword evidence="2" id="KW-0333">Golgi apparatus</keyword>
<dbReference type="CDD" id="cd05382">
    <property type="entry name" value="CAP_GAPR1-like"/>
    <property type="match status" value="1"/>
</dbReference>
<name>A0A6S7LR98_PARCT</name>
<comment type="subcellular location">
    <subcellularLocation>
        <location evidence="6">Golgi apparatus membrane</location>
        <topology evidence="6">Lipid-anchor</topology>
    </subcellularLocation>
</comment>
<proteinExistence type="predicted"/>
<dbReference type="SUPFAM" id="SSF55797">
    <property type="entry name" value="PR-1-like"/>
    <property type="match status" value="1"/>
</dbReference>
<feature type="region of interest" description="Disordered" evidence="10">
    <location>
        <begin position="529"/>
        <end position="581"/>
    </location>
</feature>
<dbReference type="InterPro" id="IPR035940">
    <property type="entry name" value="CAP_sf"/>
</dbReference>
<dbReference type="Proteomes" id="UP001152795">
    <property type="component" value="Unassembled WGS sequence"/>
</dbReference>
<comment type="subunit">
    <text evidence="7">Homodimer. Interacts with CAV1.</text>
</comment>
<dbReference type="GO" id="GO:0000139">
    <property type="term" value="C:Golgi membrane"/>
    <property type="evidence" value="ECO:0007669"/>
    <property type="project" value="UniProtKB-SubCell"/>
</dbReference>
<dbReference type="OrthoDB" id="10066937at2759"/>
<dbReference type="InterPro" id="IPR014044">
    <property type="entry name" value="CAP_dom"/>
</dbReference>
<feature type="domain" description="Integrase catalytic" evidence="11">
    <location>
        <begin position="30"/>
        <end position="194"/>
    </location>
</feature>
<evidence type="ECO:0000313" key="12">
    <source>
        <dbReference type="EMBL" id="CAB4039229.1"/>
    </source>
</evidence>
<dbReference type="InterPro" id="IPR036397">
    <property type="entry name" value="RNaseH_sf"/>
</dbReference>
<evidence type="ECO:0000313" key="13">
    <source>
        <dbReference type="Proteomes" id="UP001152795"/>
    </source>
</evidence>
<dbReference type="GO" id="GO:0015074">
    <property type="term" value="P:DNA integration"/>
    <property type="evidence" value="ECO:0007669"/>
    <property type="project" value="InterPro"/>
</dbReference>
<dbReference type="Gene3D" id="3.30.420.10">
    <property type="entry name" value="Ribonuclease H-like superfamily/Ribonuclease H"/>
    <property type="match status" value="1"/>
</dbReference>
<dbReference type="Pfam" id="PF00188">
    <property type="entry name" value="CAP"/>
    <property type="match status" value="1"/>
</dbReference>
<dbReference type="InterPro" id="IPR001584">
    <property type="entry name" value="Integrase_cat-core"/>
</dbReference>
<keyword evidence="5" id="KW-0449">Lipoprotein</keyword>
<dbReference type="InterPro" id="IPR034113">
    <property type="entry name" value="SCP_GAPR1-like"/>
</dbReference>
<evidence type="ECO:0000256" key="3">
    <source>
        <dbReference type="ARBA" id="ARBA00023054"/>
    </source>
</evidence>
<feature type="compositionally biased region" description="Polar residues" evidence="10">
    <location>
        <begin position="327"/>
        <end position="340"/>
    </location>
</feature>
<dbReference type="Gene3D" id="3.40.33.10">
    <property type="entry name" value="CAP"/>
    <property type="match status" value="1"/>
</dbReference>
<dbReference type="SUPFAM" id="SSF53098">
    <property type="entry name" value="Ribonuclease H-like"/>
    <property type="match status" value="1"/>
</dbReference>
<evidence type="ECO:0000256" key="2">
    <source>
        <dbReference type="ARBA" id="ARBA00023034"/>
    </source>
</evidence>
<evidence type="ECO:0000256" key="8">
    <source>
        <dbReference type="ARBA" id="ARBA00069728"/>
    </source>
</evidence>
<dbReference type="PANTHER" id="PTHR10334">
    <property type="entry name" value="CYSTEINE-RICH SECRETORY PROTEIN-RELATED"/>
    <property type="match status" value="1"/>
</dbReference>